<name>A0ABQ8VGT7_9AGAR</name>
<feature type="region of interest" description="Disordered" evidence="6">
    <location>
        <begin position="538"/>
        <end position="568"/>
    </location>
</feature>
<dbReference type="PANTHER" id="PTHR47338">
    <property type="entry name" value="ZN(II)2CYS6 TRANSCRIPTION FACTOR (EUROFUNG)-RELATED"/>
    <property type="match status" value="1"/>
</dbReference>
<evidence type="ECO:0000256" key="1">
    <source>
        <dbReference type="ARBA" id="ARBA00004123"/>
    </source>
</evidence>
<dbReference type="Pfam" id="PF00172">
    <property type="entry name" value="Zn_clus"/>
    <property type="match status" value="1"/>
</dbReference>
<keyword evidence="2" id="KW-0479">Metal-binding</keyword>
<dbReference type="SUPFAM" id="SSF57701">
    <property type="entry name" value="Zn2/Cys6 DNA-binding domain"/>
    <property type="match status" value="1"/>
</dbReference>
<feature type="compositionally biased region" description="Basic and acidic residues" evidence="6">
    <location>
        <begin position="378"/>
        <end position="395"/>
    </location>
</feature>
<feature type="region of interest" description="Disordered" evidence="6">
    <location>
        <begin position="378"/>
        <end position="398"/>
    </location>
</feature>
<evidence type="ECO:0000256" key="4">
    <source>
        <dbReference type="ARBA" id="ARBA00023163"/>
    </source>
</evidence>
<evidence type="ECO:0000313" key="9">
    <source>
        <dbReference type="Proteomes" id="UP001150217"/>
    </source>
</evidence>
<keyword evidence="9" id="KW-1185">Reference proteome</keyword>
<feature type="compositionally biased region" description="Pro residues" evidence="6">
    <location>
        <begin position="173"/>
        <end position="185"/>
    </location>
</feature>
<reference evidence="8" key="1">
    <citation type="submission" date="2022-08" db="EMBL/GenBank/DDBJ databases">
        <title>A Global Phylogenomic Analysis of the Shiitake Genus Lentinula.</title>
        <authorList>
            <consortium name="DOE Joint Genome Institute"/>
            <person name="Sierra-Patev S."/>
            <person name="Min B."/>
            <person name="Naranjo-Ortiz M."/>
            <person name="Looney B."/>
            <person name="Konkel Z."/>
            <person name="Slot J.C."/>
            <person name="Sakamoto Y."/>
            <person name="Steenwyk J.L."/>
            <person name="Rokas A."/>
            <person name="Carro J."/>
            <person name="Camarero S."/>
            <person name="Ferreira P."/>
            <person name="Molpeceres G."/>
            <person name="Ruiz-Duenas F.J."/>
            <person name="Serrano A."/>
            <person name="Henrissat B."/>
            <person name="Drula E."/>
            <person name="Hughes K.W."/>
            <person name="Mata J.L."/>
            <person name="Ishikawa N.K."/>
            <person name="Vargas-Isla R."/>
            <person name="Ushijima S."/>
            <person name="Smith C.A."/>
            <person name="Ahrendt S."/>
            <person name="Andreopoulos W."/>
            <person name="He G."/>
            <person name="Labutti K."/>
            <person name="Lipzen A."/>
            <person name="Ng V."/>
            <person name="Riley R."/>
            <person name="Sandor L."/>
            <person name="Barry K."/>
            <person name="Martinez A.T."/>
            <person name="Xiao Y."/>
            <person name="Gibbons J.G."/>
            <person name="Terashima K."/>
            <person name="Grigoriev I.V."/>
            <person name="Hibbett D.S."/>
        </authorList>
    </citation>
    <scope>NUCLEOTIDE SEQUENCE</scope>
    <source>
        <strain evidence="8">RHP3577 ss4</strain>
    </source>
</reference>
<evidence type="ECO:0000256" key="6">
    <source>
        <dbReference type="SAM" id="MobiDB-lite"/>
    </source>
</evidence>
<keyword evidence="5" id="KW-0539">Nucleus</keyword>
<dbReference type="CDD" id="cd00067">
    <property type="entry name" value="GAL4"/>
    <property type="match status" value="1"/>
</dbReference>
<protein>
    <recommendedName>
        <fullName evidence="7">Zn(2)-C6 fungal-type domain-containing protein</fullName>
    </recommendedName>
</protein>
<dbReference type="PROSITE" id="PS50048">
    <property type="entry name" value="ZN2_CY6_FUNGAL_2"/>
    <property type="match status" value="1"/>
</dbReference>
<feature type="compositionally biased region" description="Low complexity" evidence="6">
    <location>
        <begin position="11"/>
        <end position="50"/>
    </location>
</feature>
<evidence type="ECO:0000256" key="5">
    <source>
        <dbReference type="ARBA" id="ARBA00023242"/>
    </source>
</evidence>
<comment type="caution">
    <text evidence="8">The sequence shown here is derived from an EMBL/GenBank/DDBJ whole genome shotgun (WGS) entry which is preliminary data.</text>
</comment>
<dbReference type="Pfam" id="PF04082">
    <property type="entry name" value="Fungal_trans"/>
    <property type="match status" value="1"/>
</dbReference>
<evidence type="ECO:0000256" key="2">
    <source>
        <dbReference type="ARBA" id="ARBA00022723"/>
    </source>
</evidence>
<feature type="compositionally biased region" description="Polar residues" evidence="6">
    <location>
        <begin position="1"/>
        <end position="10"/>
    </location>
</feature>
<feature type="compositionally biased region" description="Low complexity" evidence="6">
    <location>
        <begin position="225"/>
        <end position="234"/>
    </location>
</feature>
<sequence length="967" mass="106178">MSRDSSGPHTSSNSSALYQSSSQSLNPPTSTSSAPSPSSSSHSYPDATSAPPLPPLQVVPAPPPDRPKRKRLARACNSCHKSKRRCDGTAPCSNCYFASKPCIYTDSSGRTVPAPRAAAIGPGNIPPNAGTGSSVQHPIERTQHMGAQDAHPSIGNRSFRPQHSSYGHAGPPYYLPPPSLPPLLPHPQQTQPPSSSHEHSYSTQSSSSSLYAISSVPRHEWDGNESSSSSSILSHPEHLSRKRQRQDSTDFASPVSLDTNWARENEYQQTVDQPGHRSTTFDTTPVGGYATRPSIVLEPALTRELTNLFFTHSHPMVMIIHKPSFTNAVTMNQVPMYLLYAVCALASRHSKQPSLAATPRRLSGRHFADEAVRLMFEIPKKSNSDHSTDKSRDAAAEPSSTDDLYRGVLVLPASLYTAQTLCLLTVYELLAWEQKPSTTARNFARAGGSTDQDPKLISPQGERFRQLTLQMLQELGVHKPTYPLLTPVPSQAFIEGSIEKECLRRIFWLIYILDCMREIYYQGEGQLRGGSGRGYHSGGNLNDEISSHHTAAQGSVEATGGSQPSTNATSLPQFTSAMIVPSFDSPPFSHYNASMSFSPSKRAFSNGFIGFSSEELRVRLPVDETSFEMGAVHECLPEYLYLPFAPLPSTHLPSHKATTTGSELAQTIRILSIYNKIERTLDGLYQPPLQAANSDPISFSKHHVRHYQARASFSSALIEDHELFSVWDQSHPSFLRWDEGENVVVQKSMLETNSNTGAWCFCLIALLEASCIMGLGMGRRAVHGESWPHREDSTIMKDIDYTGSMASNGGARIGINQVDSEPNWWKVSHRKDRPGETDLDWGVRRLDSVLETLGERAAYSAAMGAWIWPLMKYMHRDDDKIQKGLDGFEEFCGVRMDKLAGNHWGASPTRTGKYGELGDTEMADATLLSAEPPSTTYQHGHLYQPVLDSQTSNSSASVSSASSTYLR</sequence>
<dbReference type="PROSITE" id="PS00463">
    <property type="entry name" value="ZN2_CY6_FUNGAL_1"/>
    <property type="match status" value="1"/>
</dbReference>
<dbReference type="EMBL" id="JANVFT010000034">
    <property type="protein sequence ID" value="KAJ4494161.1"/>
    <property type="molecule type" value="Genomic_DNA"/>
</dbReference>
<feature type="domain" description="Zn(2)-C6 fungal-type" evidence="7">
    <location>
        <begin position="75"/>
        <end position="104"/>
    </location>
</feature>
<organism evidence="8 9">
    <name type="scientific">Lentinula lateritia</name>
    <dbReference type="NCBI Taxonomy" id="40482"/>
    <lineage>
        <taxon>Eukaryota</taxon>
        <taxon>Fungi</taxon>
        <taxon>Dikarya</taxon>
        <taxon>Basidiomycota</taxon>
        <taxon>Agaricomycotina</taxon>
        <taxon>Agaricomycetes</taxon>
        <taxon>Agaricomycetidae</taxon>
        <taxon>Agaricales</taxon>
        <taxon>Marasmiineae</taxon>
        <taxon>Omphalotaceae</taxon>
        <taxon>Lentinula</taxon>
    </lineage>
</organism>
<evidence type="ECO:0000313" key="8">
    <source>
        <dbReference type="EMBL" id="KAJ4494161.1"/>
    </source>
</evidence>
<dbReference type="SMART" id="SM00066">
    <property type="entry name" value="GAL4"/>
    <property type="match status" value="1"/>
</dbReference>
<evidence type="ECO:0000259" key="7">
    <source>
        <dbReference type="PROSITE" id="PS50048"/>
    </source>
</evidence>
<keyword evidence="4" id="KW-0804">Transcription</keyword>
<dbReference type="InterPro" id="IPR050815">
    <property type="entry name" value="TF_fung"/>
</dbReference>
<dbReference type="InterPro" id="IPR001138">
    <property type="entry name" value="Zn2Cys6_DnaBD"/>
</dbReference>
<feature type="compositionally biased region" description="Pro residues" evidence="6">
    <location>
        <begin position="51"/>
        <end position="64"/>
    </location>
</feature>
<feature type="compositionally biased region" description="Low complexity" evidence="6">
    <location>
        <begin position="949"/>
        <end position="967"/>
    </location>
</feature>
<proteinExistence type="predicted"/>
<dbReference type="Gene3D" id="4.10.240.10">
    <property type="entry name" value="Zn(2)-C6 fungal-type DNA-binding domain"/>
    <property type="match status" value="1"/>
</dbReference>
<gene>
    <name evidence="8" type="ORF">C8R41DRAFT_318351</name>
</gene>
<feature type="compositionally biased region" description="Low complexity" evidence="6">
    <location>
        <begin position="186"/>
        <end position="215"/>
    </location>
</feature>
<feature type="compositionally biased region" description="Polar residues" evidence="6">
    <location>
        <begin position="155"/>
        <end position="165"/>
    </location>
</feature>
<dbReference type="CDD" id="cd12148">
    <property type="entry name" value="fungal_TF_MHR"/>
    <property type="match status" value="1"/>
</dbReference>
<dbReference type="InterPro" id="IPR036864">
    <property type="entry name" value="Zn2-C6_fun-type_DNA-bd_sf"/>
</dbReference>
<dbReference type="PANTHER" id="PTHR47338:SF5">
    <property type="entry name" value="ZN(II)2CYS6 TRANSCRIPTION FACTOR (EUROFUNG)"/>
    <property type="match status" value="1"/>
</dbReference>
<feature type="region of interest" description="Disordered" evidence="6">
    <location>
        <begin position="948"/>
        <end position="967"/>
    </location>
</feature>
<evidence type="ECO:0000256" key="3">
    <source>
        <dbReference type="ARBA" id="ARBA00023015"/>
    </source>
</evidence>
<accession>A0ABQ8VGT7</accession>
<dbReference type="Proteomes" id="UP001150217">
    <property type="component" value="Unassembled WGS sequence"/>
</dbReference>
<keyword evidence="3" id="KW-0805">Transcription regulation</keyword>
<feature type="region of interest" description="Disordered" evidence="6">
    <location>
        <begin position="1"/>
        <end position="89"/>
    </location>
</feature>
<dbReference type="InterPro" id="IPR007219">
    <property type="entry name" value="XnlR_reg_dom"/>
</dbReference>
<comment type="subcellular location">
    <subcellularLocation>
        <location evidence="1">Nucleus</location>
    </subcellularLocation>
</comment>
<feature type="region of interest" description="Disordered" evidence="6">
    <location>
        <begin position="144"/>
        <end position="259"/>
    </location>
</feature>